<dbReference type="Pfam" id="PF18075">
    <property type="entry name" value="FtsX_ECD"/>
    <property type="match status" value="1"/>
</dbReference>
<keyword evidence="8 13" id="KW-0812">Transmembrane</keyword>
<evidence type="ECO:0000256" key="6">
    <source>
        <dbReference type="ARBA" id="ARBA00022519"/>
    </source>
</evidence>
<dbReference type="InterPro" id="IPR047590">
    <property type="entry name" value="FtsX_proteobact-type"/>
</dbReference>
<keyword evidence="10 12" id="KW-0472">Membrane</keyword>
<keyword evidence="11 12" id="KW-0131">Cell cycle</keyword>
<dbReference type="Gene3D" id="3.30.70.3040">
    <property type="match status" value="1"/>
</dbReference>
<protein>
    <recommendedName>
        <fullName evidence="4 12">Cell division protein FtsX</fullName>
    </recommendedName>
</protein>
<comment type="caution">
    <text evidence="16">The sequence shown here is derived from an EMBL/GenBank/DDBJ whole genome shotgun (WGS) entry which is preliminary data.</text>
</comment>
<sequence>MNRKRHTQGWLRTLRQALYHHRQEARRSLADIWRAPFASLLTLAVIGVSLALPATFWVMLQNTSQVTSQWQEGGRITLFLHKSVNDSGIAQLTEQLNGDPAIASVRYISPEAGMKEFAALSGFEDALSLLSQNPLPPVLELVPAEAQRTAAAAEQLLARLSDLPEVEQAKLDLQWLGRLNRISGLIRHALLSFGGLMLIGVLLTVANTMRLNILGRRAEIEVMKLVGATDAFIQRPFLYMGLWYGLIGGMLAWWLTEVLVLWSEAQVQALAALYHSDFRLSGLGLGDSLGLLLLSALLGVVAAMISVWRHIRQIEPANP</sequence>
<evidence type="ECO:0000313" key="17">
    <source>
        <dbReference type="Proteomes" id="UP001501321"/>
    </source>
</evidence>
<dbReference type="EMBL" id="BAABFC010000004">
    <property type="protein sequence ID" value="GAA4495027.1"/>
    <property type="molecule type" value="Genomic_DNA"/>
</dbReference>
<evidence type="ECO:0000256" key="4">
    <source>
        <dbReference type="ARBA" id="ARBA00021907"/>
    </source>
</evidence>
<evidence type="ECO:0000256" key="10">
    <source>
        <dbReference type="ARBA" id="ARBA00023136"/>
    </source>
</evidence>
<comment type="similarity">
    <text evidence="2 12">Belongs to the ABC-4 integral membrane protein family. FtsX subfamily.</text>
</comment>
<keyword evidence="6 12" id="KW-0997">Cell inner membrane</keyword>
<evidence type="ECO:0000256" key="9">
    <source>
        <dbReference type="ARBA" id="ARBA00022989"/>
    </source>
</evidence>
<comment type="subunit">
    <text evidence="3">Forms a membrane-associated complex with FtsE.</text>
</comment>
<accession>A0ABP8PYZ7</accession>
<evidence type="ECO:0000256" key="13">
    <source>
        <dbReference type="SAM" id="Phobius"/>
    </source>
</evidence>
<evidence type="ECO:0000313" key="16">
    <source>
        <dbReference type="EMBL" id="GAA4495027.1"/>
    </source>
</evidence>
<evidence type="ECO:0000259" key="14">
    <source>
        <dbReference type="Pfam" id="PF02687"/>
    </source>
</evidence>
<dbReference type="RefSeq" id="WP_345010217.1">
    <property type="nucleotide sequence ID" value="NZ_BAABFC010000004.1"/>
</dbReference>
<dbReference type="PANTHER" id="PTHR47755">
    <property type="entry name" value="CELL DIVISION PROTEIN FTSX"/>
    <property type="match status" value="1"/>
</dbReference>
<dbReference type="InterPro" id="IPR040690">
    <property type="entry name" value="FtsX_ECD"/>
</dbReference>
<evidence type="ECO:0000256" key="3">
    <source>
        <dbReference type="ARBA" id="ARBA00011160"/>
    </source>
</evidence>
<evidence type="ECO:0000259" key="15">
    <source>
        <dbReference type="Pfam" id="PF18075"/>
    </source>
</evidence>
<evidence type="ECO:0000256" key="2">
    <source>
        <dbReference type="ARBA" id="ARBA00007379"/>
    </source>
</evidence>
<feature type="transmembrane region" description="Helical" evidence="13">
    <location>
        <begin position="185"/>
        <end position="206"/>
    </location>
</feature>
<name>A0ABP8PYZ7_9GAMM</name>
<evidence type="ECO:0000256" key="1">
    <source>
        <dbReference type="ARBA" id="ARBA00004429"/>
    </source>
</evidence>
<evidence type="ECO:0000256" key="5">
    <source>
        <dbReference type="ARBA" id="ARBA00022475"/>
    </source>
</evidence>
<dbReference type="NCBIfam" id="TIGR00439">
    <property type="entry name" value="FtsX_Gneg"/>
    <property type="match status" value="1"/>
</dbReference>
<evidence type="ECO:0000256" key="8">
    <source>
        <dbReference type="ARBA" id="ARBA00022692"/>
    </source>
</evidence>
<evidence type="ECO:0000256" key="12">
    <source>
        <dbReference type="PIRNR" id="PIRNR003097"/>
    </source>
</evidence>
<keyword evidence="5 12" id="KW-1003">Cell membrane</keyword>
<dbReference type="InterPro" id="IPR004513">
    <property type="entry name" value="FtsX"/>
</dbReference>
<proteinExistence type="inferred from homology"/>
<organism evidence="16 17">
    <name type="scientific">Pseudaeromonas paramecii</name>
    <dbReference type="NCBI Taxonomy" id="2138166"/>
    <lineage>
        <taxon>Bacteria</taxon>
        <taxon>Pseudomonadati</taxon>
        <taxon>Pseudomonadota</taxon>
        <taxon>Gammaproteobacteria</taxon>
        <taxon>Aeromonadales</taxon>
        <taxon>Aeromonadaceae</taxon>
        <taxon>Pseudaeromonas</taxon>
    </lineage>
</organism>
<dbReference type="Proteomes" id="UP001501321">
    <property type="component" value="Unassembled WGS sequence"/>
</dbReference>
<feature type="transmembrane region" description="Helical" evidence="13">
    <location>
        <begin position="37"/>
        <end position="60"/>
    </location>
</feature>
<comment type="function">
    <text evidence="12">Part of the ABC transporter FtsEX involved in cellular division.</text>
</comment>
<reference evidence="17" key="1">
    <citation type="journal article" date="2019" name="Int. J. Syst. Evol. Microbiol.">
        <title>The Global Catalogue of Microorganisms (GCM) 10K type strain sequencing project: providing services to taxonomists for standard genome sequencing and annotation.</title>
        <authorList>
            <consortium name="The Broad Institute Genomics Platform"/>
            <consortium name="The Broad Institute Genome Sequencing Center for Infectious Disease"/>
            <person name="Wu L."/>
            <person name="Ma J."/>
        </authorList>
    </citation>
    <scope>NUCLEOTIDE SEQUENCE [LARGE SCALE GENOMIC DNA]</scope>
    <source>
        <strain evidence="17">JCM 32226</strain>
    </source>
</reference>
<evidence type="ECO:0000256" key="7">
    <source>
        <dbReference type="ARBA" id="ARBA00022618"/>
    </source>
</evidence>
<evidence type="ECO:0000256" key="11">
    <source>
        <dbReference type="ARBA" id="ARBA00023306"/>
    </source>
</evidence>
<gene>
    <name evidence="16" type="primary">ftsX</name>
    <name evidence="16" type="ORF">GCM10023095_07590</name>
</gene>
<feature type="domain" description="FtsX extracellular" evidence="15">
    <location>
        <begin position="76"/>
        <end position="156"/>
    </location>
</feature>
<dbReference type="PANTHER" id="PTHR47755:SF1">
    <property type="entry name" value="CELL DIVISION PROTEIN FTSX"/>
    <property type="match status" value="1"/>
</dbReference>
<dbReference type="PIRSF" id="PIRSF003097">
    <property type="entry name" value="FtsX"/>
    <property type="match status" value="1"/>
</dbReference>
<feature type="transmembrane region" description="Helical" evidence="13">
    <location>
        <begin position="289"/>
        <end position="308"/>
    </location>
</feature>
<dbReference type="Pfam" id="PF02687">
    <property type="entry name" value="FtsX"/>
    <property type="match status" value="1"/>
</dbReference>
<keyword evidence="17" id="KW-1185">Reference proteome</keyword>
<keyword evidence="9 13" id="KW-1133">Transmembrane helix</keyword>
<dbReference type="InterPro" id="IPR003838">
    <property type="entry name" value="ABC3_permease_C"/>
</dbReference>
<comment type="subcellular location">
    <subcellularLocation>
        <location evidence="1">Cell inner membrane</location>
        <topology evidence="1">Multi-pass membrane protein</topology>
    </subcellularLocation>
</comment>
<feature type="domain" description="ABC3 transporter permease C-terminal" evidence="14">
    <location>
        <begin position="192"/>
        <end position="313"/>
    </location>
</feature>
<feature type="transmembrane region" description="Helical" evidence="13">
    <location>
        <begin position="237"/>
        <end position="255"/>
    </location>
</feature>
<keyword evidence="7 12" id="KW-0132">Cell division</keyword>